<dbReference type="NCBIfam" id="TIGR01036">
    <property type="entry name" value="pyrD_sub2"/>
    <property type="match status" value="1"/>
</dbReference>
<keyword evidence="6 11" id="KW-0288">FMN</keyword>
<feature type="binding site" evidence="11">
    <location>
        <begin position="326"/>
        <end position="327"/>
    </location>
    <ligand>
        <name>FMN</name>
        <dbReference type="ChEBI" id="CHEBI:58210"/>
    </ligand>
</feature>
<dbReference type="PROSITE" id="PS00911">
    <property type="entry name" value="DHODEHASE_1"/>
    <property type="match status" value="1"/>
</dbReference>
<feature type="binding site" evidence="11">
    <location>
        <begin position="66"/>
        <end position="70"/>
    </location>
    <ligand>
        <name>FMN</name>
        <dbReference type="ChEBI" id="CHEBI:58210"/>
    </ligand>
</feature>
<comment type="cofactor">
    <cofactor evidence="11">
        <name>FMN</name>
        <dbReference type="ChEBI" id="CHEBI:58210"/>
    </cofactor>
    <text evidence="11">Binds 1 FMN per subunit.</text>
</comment>
<evidence type="ECO:0000256" key="3">
    <source>
        <dbReference type="ARBA" id="ARBA00005161"/>
    </source>
</evidence>
<feature type="binding site" evidence="11">
    <location>
        <position position="183"/>
    </location>
    <ligand>
        <name>FMN</name>
        <dbReference type="ChEBI" id="CHEBI:58210"/>
    </ligand>
</feature>
<evidence type="ECO:0000256" key="11">
    <source>
        <dbReference type="HAMAP-Rule" id="MF_00225"/>
    </source>
</evidence>
<dbReference type="EMBL" id="JADFFL010000004">
    <property type="protein sequence ID" value="MBE9662880.1"/>
    <property type="molecule type" value="Genomic_DNA"/>
</dbReference>
<comment type="caution">
    <text evidence="13">The sequence shown here is derived from an EMBL/GenBank/DDBJ whole genome shotgun (WGS) entry which is preliminary data.</text>
</comment>
<keyword evidence="7 11" id="KW-0665">Pyrimidine biosynthesis</keyword>
<evidence type="ECO:0000256" key="8">
    <source>
        <dbReference type="ARBA" id="ARBA00023002"/>
    </source>
</evidence>
<accession>A0A929L2H1</accession>
<evidence type="ECO:0000256" key="6">
    <source>
        <dbReference type="ARBA" id="ARBA00022643"/>
    </source>
</evidence>
<keyword evidence="8 11" id="KW-0560">Oxidoreductase</keyword>
<dbReference type="EC" id="1.3.5.2" evidence="11"/>
<comment type="pathway">
    <text evidence="3 11">Pyrimidine metabolism; UMP biosynthesis via de novo pathway; orotate from (S)-dihydroorotate (quinone route): step 1/1.</text>
</comment>
<evidence type="ECO:0000256" key="4">
    <source>
        <dbReference type="ARBA" id="ARBA00005359"/>
    </source>
</evidence>
<dbReference type="Proteomes" id="UP000622475">
    <property type="component" value="Unassembled WGS sequence"/>
</dbReference>
<dbReference type="GO" id="GO:0005886">
    <property type="term" value="C:plasma membrane"/>
    <property type="evidence" value="ECO:0007669"/>
    <property type="project" value="UniProtKB-SubCell"/>
</dbReference>
<evidence type="ECO:0000256" key="7">
    <source>
        <dbReference type="ARBA" id="ARBA00022975"/>
    </source>
</evidence>
<feature type="binding site" evidence="11">
    <location>
        <position position="252"/>
    </location>
    <ligand>
        <name>FMN</name>
        <dbReference type="ChEBI" id="CHEBI:58210"/>
    </ligand>
</feature>
<feature type="binding site" evidence="11">
    <location>
        <position position="305"/>
    </location>
    <ligand>
        <name>FMN</name>
        <dbReference type="ChEBI" id="CHEBI:58210"/>
    </ligand>
</feature>
<dbReference type="AlphaFoldDB" id="A0A929L2H1"/>
<evidence type="ECO:0000256" key="9">
    <source>
        <dbReference type="ARBA" id="ARBA00023136"/>
    </source>
</evidence>
<dbReference type="CDD" id="cd04738">
    <property type="entry name" value="DHOD_2_like"/>
    <property type="match status" value="1"/>
</dbReference>
<dbReference type="NCBIfam" id="NF003652">
    <property type="entry name" value="PRK05286.2-5"/>
    <property type="match status" value="1"/>
</dbReference>
<dbReference type="NCBIfam" id="NF003645">
    <property type="entry name" value="PRK05286.1-2"/>
    <property type="match status" value="1"/>
</dbReference>
<dbReference type="SUPFAM" id="SSF51395">
    <property type="entry name" value="FMN-linked oxidoreductases"/>
    <property type="match status" value="1"/>
</dbReference>
<comment type="subunit">
    <text evidence="11">Monomer.</text>
</comment>
<feature type="binding site" evidence="11">
    <location>
        <position position="183"/>
    </location>
    <ligand>
        <name>substrate</name>
    </ligand>
</feature>
<comment type="similarity">
    <text evidence="4 11">Belongs to the dihydroorotate dehydrogenase family. Type 2 subfamily.</text>
</comment>
<protein>
    <recommendedName>
        <fullName evidence="11">Dihydroorotate dehydrogenase (quinone)</fullName>
        <ecNumber evidence="11">1.3.5.2</ecNumber>
    </recommendedName>
    <alternativeName>
        <fullName evidence="11">DHOdehase</fullName>
        <shortName evidence="11">DHOD</shortName>
        <shortName evidence="11">DHODase</shortName>
    </alternativeName>
    <alternativeName>
        <fullName evidence="11">Dihydroorotate oxidase</fullName>
    </alternativeName>
</protein>
<dbReference type="PROSITE" id="PS00912">
    <property type="entry name" value="DHODEHASE_2"/>
    <property type="match status" value="1"/>
</dbReference>
<keyword evidence="9 11" id="KW-0472">Membrane</keyword>
<proteinExistence type="inferred from homology"/>
<evidence type="ECO:0000256" key="5">
    <source>
        <dbReference type="ARBA" id="ARBA00022630"/>
    </source>
</evidence>
<dbReference type="GO" id="GO:0106430">
    <property type="term" value="F:dihydroorotate dehydrogenase (quinone) activity"/>
    <property type="evidence" value="ECO:0007669"/>
    <property type="project" value="UniProtKB-EC"/>
</dbReference>
<keyword evidence="14" id="KW-1185">Reference proteome</keyword>
<keyword evidence="11" id="KW-1003">Cell membrane</keyword>
<evidence type="ECO:0000256" key="10">
    <source>
        <dbReference type="ARBA" id="ARBA00048639"/>
    </source>
</evidence>
<dbReference type="GO" id="GO:0005737">
    <property type="term" value="C:cytoplasm"/>
    <property type="evidence" value="ECO:0007669"/>
    <property type="project" value="InterPro"/>
</dbReference>
<dbReference type="Gene3D" id="3.20.20.70">
    <property type="entry name" value="Aldolase class I"/>
    <property type="match status" value="1"/>
</dbReference>
<dbReference type="PANTHER" id="PTHR48109">
    <property type="entry name" value="DIHYDROOROTATE DEHYDROGENASE (QUINONE), MITOCHONDRIAL-RELATED"/>
    <property type="match status" value="1"/>
</dbReference>
<feature type="binding site" evidence="11">
    <location>
        <begin position="115"/>
        <end position="119"/>
    </location>
    <ligand>
        <name>substrate</name>
    </ligand>
</feature>
<comment type="subcellular location">
    <subcellularLocation>
        <location evidence="11">Cell membrane</location>
        <topology evidence="11">Peripheral membrane protein</topology>
    </subcellularLocation>
    <subcellularLocation>
        <location evidence="2">Membrane</location>
    </subcellularLocation>
</comment>
<evidence type="ECO:0000313" key="14">
    <source>
        <dbReference type="Proteomes" id="UP000622475"/>
    </source>
</evidence>
<dbReference type="GO" id="GO:0044205">
    <property type="term" value="P:'de novo' UMP biosynthetic process"/>
    <property type="evidence" value="ECO:0007669"/>
    <property type="project" value="UniProtKB-UniRule"/>
</dbReference>
<feature type="binding site" evidence="11">
    <location>
        <position position="70"/>
    </location>
    <ligand>
        <name>substrate</name>
    </ligand>
</feature>
<dbReference type="RefSeq" id="WP_194112100.1">
    <property type="nucleotide sequence ID" value="NZ_JADFFL010000004.1"/>
</dbReference>
<reference evidence="13" key="1">
    <citation type="submission" date="2020-10" db="EMBL/GenBank/DDBJ databases">
        <title>Mucilaginibacter mali sp. nov., isolated from rhizosphere soil of apple orchard.</title>
        <authorList>
            <person name="Lee J.-S."/>
            <person name="Kim H.S."/>
            <person name="Kim J.-S."/>
        </authorList>
    </citation>
    <scope>NUCLEOTIDE SEQUENCE</scope>
    <source>
        <strain evidence="13">KCTC 22746</strain>
    </source>
</reference>
<keyword evidence="5 11" id="KW-0285">Flavoprotein</keyword>
<dbReference type="InterPro" id="IPR050074">
    <property type="entry name" value="DHO_dehydrogenase"/>
</dbReference>
<dbReference type="InterPro" id="IPR005719">
    <property type="entry name" value="Dihydroorotate_DH_2"/>
</dbReference>
<feature type="binding site" evidence="11">
    <location>
        <position position="150"/>
    </location>
    <ligand>
        <name>FMN</name>
        <dbReference type="ChEBI" id="CHEBI:58210"/>
    </ligand>
</feature>
<feature type="binding site" evidence="11">
    <location>
        <position position="224"/>
    </location>
    <ligand>
        <name>FMN</name>
        <dbReference type="ChEBI" id="CHEBI:58210"/>
    </ligand>
</feature>
<organism evidence="13 14">
    <name type="scientific">Mucilaginibacter myungsuensis</name>
    <dbReference type="NCBI Taxonomy" id="649104"/>
    <lineage>
        <taxon>Bacteria</taxon>
        <taxon>Pseudomonadati</taxon>
        <taxon>Bacteroidota</taxon>
        <taxon>Sphingobacteriia</taxon>
        <taxon>Sphingobacteriales</taxon>
        <taxon>Sphingobacteriaceae</taxon>
        <taxon>Mucilaginibacter</taxon>
    </lineage>
</organism>
<evidence type="ECO:0000259" key="12">
    <source>
        <dbReference type="Pfam" id="PF01180"/>
    </source>
</evidence>
<dbReference type="InterPro" id="IPR005720">
    <property type="entry name" value="Dihydroorotate_DH_cat"/>
</dbReference>
<feature type="domain" description="Dihydroorotate dehydrogenase catalytic" evidence="12">
    <location>
        <begin position="49"/>
        <end position="344"/>
    </location>
</feature>
<feature type="binding site" evidence="11">
    <location>
        <position position="90"/>
    </location>
    <ligand>
        <name>FMN</name>
        <dbReference type="ChEBI" id="CHEBI:58210"/>
    </ligand>
</feature>
<name>A0A929L2H1_9SPHI</name>
<gene>
    <name evidence="11" type="primary">pyrD</name>
    <name evidence="13" type="ORF">IRJ16_13380</name>
</gene>
<dbReference type="GO" id="GO:0006207">
    <property type="term" value="P:'de novo' pyrimidine nucleobase biosynthetic process"/>
    <property type="evidence" value="ECO:0007669"/>
    <property type="project" value="UniProtKB-UniRule"/>
</dbReference>
<evidence type="ECO:0000256" key="1">
    <source>
        <dbReference type="ARBA" id="ARBA00003125"/>
    </source>
</evidence>
<feature type="binding site" evidence="11">
    <location>
        <begin position="253"/>
        <end position="254"/>
    </location>
    <ligand>
        <name>substrate</name>
    </ligand>
</feature>
<evidence type="ECO:0000256" key="2">
    <source>
        <dbReference type="ARBA" id="ARBA00004370"/>
    </source>
</evidence>
<feature type="binding site" evidence="11">
    <location>
        <position position="188"/>
    </location>
    <ligand>
        <name>substrate</name>
    </ligand>
</feature>
<dbReference type="PIRSF" id="PIRSF000164">
    <property type="entry name" value="DHO_oxidase"/>
    <property type="match status" value="1"/>
</dbReference>
<dbReference type="PANTHER" id="PTHR48109:SF4">
    <property type="entry name" value="DIHYDROOROTATE DEHYDROGENASE (QUINONE), MITOCHONDRIAL"/>
    <property type="match status" value="1"/>
</dbReference>
<feature type="binding site" evidence="11">
    <location>
        <position position="276"/>
    </location>
    <ligand>
        <name>FMN</name>
        <dbReference type="ChEBI" id="CHEBI:58210"/>
    </ligand>
</feature>
<dbReference type="HAMAP" id="MF_00225">
    <property type="entry name" value="DHO_dh_type2"/>
    <property type="match status" value="1"/>
</dbReference>
<dbReference type="InterPro" id="IPR013785">
    <property type="entry name" value="Aldolase_TIM"/>
</dbReference>
<dbReference type="Pfam" id="PF01180">
    <property type="entry name" value="DHO_dh"/>
    <property type="match status" value="1"/>
</dbReference>
<feature type="active site" description="Nucleophile" evidence="11">
    <location>
        <position position="186"/>
    </location>
</feature>
<sequence>MYSLLKPILFKFDPEKVHHAVTDGLRLLNNIPGGAGISKAVWLIEDVRLEREVFGLKFKNPVGLAAGFDKNGLMVKEMANLGFGFVETGTVTPLPQGGNPTPRMFRLPKDEALINRMGFNNDGVDVVAERIKAYRASADHAKQRVIIGGNIGKNKVTPNEDAVSDYVKCFDKLFDVVDYFVVNVSSPNTPGLRALQEKEPLLNILNTLQQRNIKNGVSRPILLKIAPDLTDEQLDDIVEIVQESHIAGVIATNTTISRTGLQTLGDAKEEVGGLSGKPLTQRSTEVIAYLHQKSKGSFPIIGVGGIHSEQDALDKITAGASLVQLYTGFIYEGPGLIGRINKALLK</sequence>
<evidence type="ECO:0000313" key="13">
    <source>
        <dbReference type="EMBL" id="MBE9662880.1"/>
    </source>
</evidence>
<dbReference type="InterPro" id="IPR012135">
    <property type="entry name" value="Dihydroorotate_DH_1_2"/>
</dbReference>
<comment type="function">
    <text evidence="1 11">Catalyzes the conversion of dihydroorotate to orotate with quinone as electron acceptor.</text>
</comment>
<dbReference type="InterPro" id="IPR001295">
    <property type="entry name" value="Dihydroorotate_DH_CS"/>
</dbReference>
<comment type="catalytic activity">
    <reaction evidence="10 11">
        <text>(S)-dihydroorotate + a quinone = orotate + a quinol</text>
        <dbReference type="Rhea" id="RHEA:30187"/>
        <dbReference type="ChEBI" id="CHEBI:24646"/>
        <dbReference type="ChEBI" id="CHEBI:30839"/>
        <dbReference type="ChEBI" id="CHEBI:30864"/>
        <dbReference type="ChEBI" id="CHEBI:132124"/>
        <dbReference type="EC" id="1.3.5.2"/>
    </reaction>
</comment>